<proteinExistence type="inferred from homology"/>
<dbReference type="PRINTS" id="PR00080">
    <property type="entry name" value="SDRFAMILY"/>
</dbReference>
<dbReference type="PRINTS" id="PR00081">
    <property type="entry name" value="GDHRDH"/>
</dbReference>
<name>A0AB36IHP6_CORGT</name>
<dbReference type="Proteomes" id="UP000186091">
    <property type="component" value="Unassembled WGS sequence"/>
</dbReference>
<dbReference type="InterPro" id="IPR020904">
    <property type="entry name" value="Sc_DH/Rdtase_CS"/>
</dbReference>
<comment type="caution">
    <text evidence="3">The sequence shown here is derived from an EMBL/GenBank/DDBJ whole genome shotgun (WGS) entry which is preliminary data.</text>
</comment>
<dbReference type="PANTHER" id="PTHR42760:SF129">
    <property type="entry name" value="OXIDOREDUCTASE"/>
    <property type="match status" value="1"/>
</dbReference>
<evidence type="ECO:0000313" key="4">
    <source>
        <dbReference type="Proteomes" id="UP000186091"/>
    </source>
</evidence>
<dbReference type="GO" id="GO:0016616">
    <property type="term" value="F:oxidoreductase activity, acting on the CH-OH group of donors, NAD or NADP as acceptor"/>
    <property type="evidence" value="ECO:0007669"/>
    <property type="project" value="TreeGrafter"/>
</dbReference>
<comment type="similarity">
    <text evidence="1">Belongs to the short-chain dehydrogenases/reductases (SDR) family.</text>
</comment>
<dbReference type="InterPro" id="IPR002347">
    <property type="entry name" value="SDR_fam"/>
</dbReference>
<dbReference type="GO" id="GO:0030497">
    <property type="term" value="P:fatty acid elongation"/>
    <property type="evidence" value="ECO:0007669"/>
    <property type="project" value="TreeGrafter"/>
</dbReference>
<dbReference type="EMBL" id="LOQT01000015">
    <property type="protein sequence ID" value="OKX82536.1"/>
    <property type="molecule type" value="Genomic_DNA"/>
</dbReference>
<dbReference type="Gene3D" id="3.40.50.720">
    <property type="entry name" value="NAD(P)-binding Rossmann-like Domain"/>
    <property type="match status" value="1"/>
</dbReference>
<dbReference type="RefSeq" id="WP_003855257.1">
    <property type="nucleotide sequence ID" value="NZ_JAAOYN010000001.1"/>
</dbReference>
<dbReference type="PROSITE" id="PS00061">
    <property type="entry name" value="ADH_SHORT"/>
    <property type="match status" value="1"/>
</dbReference>
<dbReference type="SUPFAM" id="SSF51735">
    <property type="entry name" value="NAD(P)-binding Rossmann-fold domains"/>
    <property type="match status" value="1"/>
</dbReference>
<organism evidence="3 4">
    <name type="scientific">Corynebacterium glutamicum</name>
    <name type="common">Brevibacterium saccharolyticum</name>
    <dbReference type="NCBI Taxonomy" id="1718"/>
    <lineage>
        <taxon>Bacteria</taxon>
        <taxon>Bacillati</taxon>
        <taxon>Actinomycetota</taxon>
        <taxon>Actinomycetes</taxon>
        <taxon>Mycobacteriales</taxon>
        <taxon>Corynebacteriaceae</taxon>
        <taxon>Corynebacterium</taxon>
    </lineage>
</organism>
<reference evidence="3 4" key="1">
    <citation type="submission" date="2015-12" db="EMBL/GenBank/DDBJ databases">
        <title>Genome sequence of Corynebacterium AS 1.542.</title>
        <authorList>
            <person name="Yang J."/>
            <person name="Yang S."/>
        </authorList>
    </citation>
    <scope>NUCLEOTIDE SEQUENCE [LARGE SCALE GENOMIC DNA]</scope>
    <source>
        <strain evidence="3 4">AS 1.542</strain>
    </source>
</reference>
<dbReference type="AlphaFoldDB" id="A0AB36IHP6"/>
<keyword evidence="2" id="KW-0560">Oxidoreductase</keyword>
<evidence type="ECO:0000313" key="3">
    <source>
        <dbReference type="EMBL" id="OKX82536.1"/>
    </source>
</evidence>
<sequence length="239" mass="25374">MNPKNTLNKRVLVTGGASGIGAAIVQRCRRDGYTPVVLDQYGEDSIICDLTDPESTVSALKLALQEGPITRLVNNVGAVFPNTLTEQTLDEFNAAIALNLRSAFLCTQALIPGMRQSNFGRIVSISSRAALGKESRTAYSATKAGLQGMTRTWALEEGRHGITTNTVCPGPIQTELFDFANPSESPSTKAIISSIPVQRMGTPSDVAHAVSFLLDNNSSFITGQSIYVCGGKTVGAIHD</sequence>
<dbReference type="Pfam" id="PF13561">
    <property type="entry name" value="adh_short_C2"/>
    <property type="match status" value="1"/>
</dbReference>
<protein>
    <submittedName>
        <fullName evidence="3">Short-chain dehydrogenase</fullName>
    </submittedName>
</protein>
<dbReference type="FunFam" id="3.40.50.720:FF:000173">
    <property type="entry name" value="3-oxoacyl-[acyl-carrier protein] reductase"/>
    <property type="match status" value="1"/>
</dbReference>
<dbReference type="InterPro" id="IPR036291">
    <property type="entry name" value="NAD(P)-bd_dom_sf"/>
</dbReference>
<evidence type="ECO:0000256" key="1">
    <source>
        <dbReference type="ARBA" id="ARBA00006484"/>
    </source>
</evidence>
<evidence type="ECO:0000256" key="2">
    <source>
        <dbReference type="ARBA" id="ARBA00023002"/>
    </source>
</evidence>
<accession>A0AB36IHP6</accession>
<gene>
    <name evidence="3" type="ORF">AUP69_06495</name>
</gene>
<dbReference type="PANTHER" id="PTHR42760">
    <property type="entry name" value="SHORT-CHAIN DEHYDROGENASES/REDUCTASES FAMILY MEMBER"/>
    <property type="match status" value="1"/>
</dbReference>